<dbReference type="CDD" id="cd07033">
    <property type="entry name" value="TPP_PYR_DXS_TK_like"/>
    <property type="match status" value="1"/>
</dbReference>
<evidence type="ECO:0000256" key="4">
    <source>
        <dbReference type="ARBA" id="ARBA00011738"/>
    </source>
</evidence>
<proteinExistence type="inferred from homology"/>
<comment type="similarity">
    <text evidence="3">Belongs to the transketolase family.</text>
</comment>
<dbReference type="FunFam" id="3.40.50.970:FF:000003">
    <property type="entry name" value="Transketolase"/>
    <property type="match status" value="1"/>
</dbReference>
<dbReference type="GO" id="GO:0005829">
    <property type="term" value="C:cytosol"/>
    <property type="evidence" value="ECO:0007669"/>
    <property type="project" value="TreeGrafter"/>
</dbReference>
<dbReference type="Gene3D" id="3.40.50.970">
    <property type="match status" value="2"/>
</dbReference>
<dbReference type="SMART" id="SM00861">
    <property type="entry name" value="Transket_pyr"/>
    <property type="match status" value="1"/>
</dbReference>
<dbReference type="PANTHER" id="PTHR43522">
    <property type="entry name" value="TRANSKETOLASE"/>
    <property type="match status" value="1"/>
</dbReference>
<keyword evidence="7" id="KW-0479">Metal-binding</keyword>
<dbReference type="InterPro" id="IPR005474">
    <property type="entry name" value="Transketolase_N"/>
</dbReference>
<keyword evidence="8" id="KW-0460">Magnesium</keyword>
<evidence type="ECO:0000256" key="2">
    <source>
        <dbReference type="ARBA" id="ARBA00001964"/>
    </source>
</evidence>
<comment type="catalytic activity">
    <reaction evidence="10">
        <text>D-sedoheptulose 7-phosphate + D-glyceraldehyde 3-phosphate = aldehydo-D-ribose 5-phosphate + D-xylulose 5-phosphate</text>
        <dbReference type="Rhea" id="RHEA:10508"/>
        <dbReference type="ChEBI" id="CHEBI:57483"/>
        <dbReference type="ChEBI" id="CHEBI:57737"/>
        <dbReference type="ChEBI" id="CHEBI:58273"/>
        <dbReference type="ChEBI" id="CHEBI:59776"/>
        <dbReference type="EC" id="2.2.1.1"/>
    </reaction>
</comment>
<dbReference type="Gene3D" id="3.40.50.920">
    <property type="match status" value="1"/>
</dbReference>
<dbReference type="Pfam" id="PF22613">
    <property type="entry name" value="Transketolase_C_1"/>
    <property type="match status" value="1"/>
</dbReference>
<dbReference type="Pfam" id="PF00456">
    <property type="entry name" value="Transketolase_N"/>
    <property type="match status" value="1"/>
</dbReference>
<dbReference type="EC" id="2.2.1.1" evidence="5"/>
<keyword evidence="9" id="KW-0786">Thiamine pyrophosphate</keyword>
<reference evidence="12" key="1">
    <citation type="journal article" date="2015" name="Proc. Natl. Acad. Sci. U.S.A.">
        <title>Networks of energetic and metabolic interactions define dynamics in microbial communities.</title>
        <authorList>
            <person name="Embree M."/>
            <person name="Liu J.K."/>
            <person name="Al-Bassam M.M."/>
            <person name="Zengler K."/>
        </authorList>
    </citation>
    <scope>NUCLEOTIDE SEQUENCE</scope>
</reference>
<dbReference type="PANTHER" id="PTHR43522:SF2">
    <property type="entry name" value="TRANSKETOLASE 1-RELATED"/>
    <property type="match status" value="1"/>
</dbReference>
<dbReference type="AlphaFoldDB" id="A0A0W8FPE3"/>
<dbReference type="InterPro" id="IPR033247">
    <property type="entry name" value="Transketolase_fam"/>
</dbReference>
<feature type="domain" description="Transketolase-like pyrimidine-binding" evidence="11">
    <location>
        <begin position="228"/>
        <end position="414"/>
    </location>
</feature>
<evidence type="ECO:0000256" key="3">
    <source>
        <dbReference type="ARBA" id="ARBA00007131"/>
    </source>
</evidence>
<accession>A0A0W8FPE3</accession>
<dbReference type="GO" id="GO:0004802">
    <property type="term" value="F:transketolase activity"/>
    <property type="evidence" value="ECO:0007669"/>
    <property type="project" value="UniProtKB-EC"/>
</dbReference>
<organism evidence="12">
    <name type="scientific">hydrocarbon metagenome</name>
    <dbReference type="NCBI Taxonomy" id="938273"/>
    <lineage>
        <taxon>unclassified sequences</taxon>
        <taxon>metagenomes</taxon>
        <taxon>ecological metagenomes</taxon>
    </lineage>
</organism>
<dbReference type="InterPro" id="IPR055152">
    <property type="entry name" value="Transketolase-like_C_2"/>
</dbReference>
<evidence type="ECO:0000256" key="5">
    <source>
        <dbReference type="ARBA" id="ARBA00013152"/>
    </source>
</evidence>
<evidence type="ECO:0000256" key="10">
    <source>
        <dbReference type="ARBA" id="ARBA00049473"/>
    </source>
</evidence>
<comment type="caution">
    <text evidence="12">The sequence shown here is derived from an EMBL/GenBank/DDBJ whole genome shotgun (WGS) entry which is preliminary data.</text>
</comment>
<dbReference type="InterPro" id="IPR005475">
    <property type="entry name" value="Transketolase-like_Pyr-bd"/>
</dbReference>
<evidence type="ECO:0000256" key="8">
    <source>
        <dbReference type="ARBA" id="ARBA00022842"/>
    </source>
</evidence>
<evidence type="ECO:0000313" key="12">
    <source>
        <dbReference type="EMBL" id="KUG22797.1"/>
    </source>
</evidence>
<protein>
    <recommendedName>
        <fullName evidence="5">transketolase</fullName>
        <ecNumber evidence="5">2.2.1.1</ecNumber>
    </recommendedName>
</protein>
<evidence type="ECO:0000256" key="1">
    <source>
        <dbReference type="ARBA" id="ARBA00001946"/>
    </source>
</evidence>
<name>A0A0W8FPE3_9ZZZZ</name>
<keyword evidence="6 12" id="KW-0808">Transferase</keyword>
<sequence>MAIAEAHFAARFNGGDKKIVDHFTYVMAGDGDMMEGVTAESCALAGHLRLGKLIVLYDDNKVTLAGSAALSSTENIEQRFKAYGWQVMKVADGNDVAAIDKAIKKAKRETEKPSLICIASTIGYGAPCKQGSCDAHGSPLGADELKKAKDALCWLADSPFSVPENVYKFFRKAVSRGKNYEKQWHESFNNIRQKDLALAAEFERIMKGDLPEGWESALSEFPNGSKDVATRKAGEIVMQSIAGKIPELMGGSADLNPSCFTWLKGMGDFQNSQLSKEGLHGMVGGAWDYSGRNIHFGVREHAMGSIAVGMALHDGIIPYTATFLTFADYMRPPMRLAAMMGLRAVFVFTHDSIGVGEDGPTHQPVEQIMNLRQVPNMTVIRPADANETLEAWRMALNNTQGPTTLIFSRQNLPVLDRSVCASASGTRRGGYVLWESVPDPEVILIATGSEVPLTLASARKLSETGMKVRVVSLPSWEIFDRQPRDYRDKVLPPQVSARIAVEAGIKLGWEHYVGLNGKIIGMETFGASAPGPVLYEKFGFTVEKIMAAAEELLHRM</sequence>
<evidence type="ECO:0000256" key="9">
    <source>
        <dbReference type="ARBA" id="ARBA00023052"/>
    </source>
</evidence>
<dbReference type="InterPro" id="IPR009014">
    <property type="entry name" value="Transketo_C/PFOR_II"/>
</dbReference>
<evidence type="ECO:0000256" key="7">
    <source>
        <dbReference type="ARBA" id="ARBA00022723"/>
    </source>
</evidence>
<dbReference type="SUPFAM" id="SSF52922">
    <property type="entry name" value="TK C-terminal domain-like"/>
    <property type="match status" value="1"/>
</dbReference>
<comment type="cofactor">
    <cofactor evidence="2">
        <name>thiamine diphosphate</name>
        <dbReference type="ChEBI" id="CHEBI:58937"/>
    </cofactor>
</comment>
<comment type="cofactor">
    <cofactor evidence="1">
        <name>Mg(2+)</name>
        <dbReference type="ChEBI" id="CHEBI:18420"/>
    </cofactor>
</comment>
<dbReference type="EMBL" id="LNQE01000940">
    <property type="protein sequence ID" value="KUG22797.1"/>
    <property type="molecule type" value="Genomic_DNA"/>
</dbReference>
<evidence type="ECO:0000259" key="11">
    <source>
        <dbReference type="SMART" id="SM00861"/>
    </source>
</evidence>
<comment type="subunit">
    <text evidence="4">Homodimer.</text>
</comment>
<dbReference type="Pfam" id="PF02779">
    <property type="entry name" value="Transket_pyr"/>
    <property type="match status" value="1"/>
</dbReference>
<dbReference type="GO" id="GO:0046872">
    <property type="term" value="F:metal ion binding"/>
    <property type="evidence" value="ECO:0007669"/>
    <property type="project" value="UniProtKB-KW"/>
</dbReference>
<evidence type="ECO:0000256" key="6">
    <source>
        <dbReference type="ARBA" id="ARBA00022679"/>
    </source>
</evidence>
<gene>
    <name evidence="12" type="ORF">ASZ90_007408</name>
</gene>
<dbReference type="InterPro" id="IPR029061">
    <property type="entry name" value="THDP-binding"/>
</dbReference>
<dbReference type="FunFam" id="3.40.50.920:FF:000003">
    <property type="entry name" value="Transketolase"/>
    <property type="match status" value="1"/>
</dbReference>
<dbReference type="GO" id="GO:0006098">
    <property type="term" value="P:pentose-phosphate shunt"/>
    <property type="evidence" value="ECO:0007669"/>
    <property type="project" value="TreeGrafter"/>
</dbReference>
<dbReference type="SUPFAM" id="SSF52518">
    <property type="entry name" value="Thiamin diphosphate-binding fold (THDP-binding)"/>
    <property type="match status" value="2"/>
</dbReference>